<accession>A0A671UE55</accession>
<evidence type="ECO:0000313" key="3">
    <source>
        <dbReference type="Proteomes" id="UP000472265"/>
    </source>
</evidence>
<dbReference type="InParanoid" id="A0A671UE55"/>
<dbReference type="Proteomes" id="UP000472265">
    <property type="component" value="Chromosome 9"/>
</dbReference>
<organism evidence="2 3">
    <name type="scientific">Sparus aurata</name>
    <name type="common">Gilthead sea bream</name>
    <dbReference type="NCBI Taxonomy" id="8175"/>
    <lineage>
        <taxon>Eukaryota</taxon>
        <taxon>Metazoa</taxon>
        <taxon>Chordata</taxon>
        <taxon>Craniata</taxon>
        <taxon>Vertebrata</taxon>
        <taxon>Euteleostomi</taxon>
        <taxon>Actinopterygii</taxon>
        <taxon>Neopterygii</taxon>
        <taxon>Teleostei</taxon>
        <taxon>Neoteleostei</taxon>
        <taxon>Acanthomorphata</taxon>
        <taxon>Eupercaria</taxon>
        <taxon>Spariformes</taxon>
        <taxon>Sparidae</taxon>
        <taxon>Sparus</taxon>
    </lineage>
</organism>
<protein>
    <submittedName>
        <fullName evidence="2">Uncharacterized protein</fullName>
    </submittedName>
</protein>
<sequence length="100" mass="11106">MHGHQQSRRGHKYELQAPQADVRHRKEVIIADIFAAGLLRVACENSDAKDEKHRKPNLSQTGGVFVDTAQLGIECPPTHRGKEDPGADGVTGEVEREKER</sequence>
<keyword evidence="3" id="KW-1185">Reference proteome</keyword>
<dbReference type="OMA" id="VECPPTH"/>
<feature type="region of interest" description="Disordered" evidence="1">
    <location>
        <begin position="46"/>
        <end position="100"/>
    </location>
</feature>
<evidence type="ECO:0000313" key="2">
    <source>
        <dbReference type="Ensembl" id="ENSSAUP00010012626.1"/>
    </source>
</evidence>
<name>A0A671UE55_SPAAU</name>
<dbReference type="AlphaFoldDB" id="A0A671UE55"/>
<dbReference type="Ensembl" id="ENSSAUT00010013421.1">
    <property type="protein sequence ID" value="ENSSAUP00010012626.1"/>
    <property type="gene ID" value="ENSSAUG00010006010.1"/>
</dbReference>
<reference evidence="2" key="2">
    <citation type="submission" date="2025-08" db="UniProtKB">
        <authorList>
            <consortium name="Ensembl"/>
        </authorList>
    </citation>
    <scope>IDENTIFICATION</scope>
</reference>
<reference evidence="2" key="3">
    <citation type="submission" date="2025-09" db="UniProtKB">
        <authorList>
            <consortium name="Ensembl"/>
        </authorList>
    </citation>
    <scope>IDENTIFICATION</scope>
</reference>
<evidence type="ECO:0000256" key="1">
    <source>
        <dbReference type="SAM" id="MobiDB-lite"/>
    </source>
</evidence>
<reference evidence="2" key="1">
    <citation type="submission" date="2021-04" db="EMBL/GenBank/DDBJ databases">
        <authorList>
            <consortium name="Wellcome Sanger Institute Data Sharing"/>
        </authorList>
    </citation>
    <scope>NUCLEOTIDE SEQUENCE [LARGE SCALE GENOMIC DNA]</scope>
</reference>
<proteinExistence type="predicted"/>
<dbReference type="GeneTree" id="ENSGT01030000234915"/>